<dbReference type="RefSeq" id="XP_070852573.1">
    <property type="nucleotide sequence ID" value="XM_070996472.1"/>
</dbReference>
<keyword evidence="1" id="KW-0862">Zinc</keyword>
<keyword evidence="1" id="KW-0863">Zinc-finger</keyword>
<keyword evidence="4" id="KW-1185">Reference proteome</keyword>
<dbReference type="InterPro" id="IPR036875">
    <property type="entry name" value="Znf_CCHC_sf"/>
</dbReference>
<evidence type="ECO:0000256" key="1">
    <source>
        <dbReference type="PROSITE-ProRule" id="PRU00047"/>
    </source>
</evidence>
<evidence type="ECO:0000313" key="4">
    <source>
        <dbReference type="Proteomes" id="UP001652628"/>
    </source>
</evidence>
<proteinExistence type="predicted"/>
<organism evidence="4 5">
    <name type="scientific">Drosophila suzukii</name>
    <name type="common">Spotted-wing drosophila fruit fly</name>
    <dbReference type="NCBI Taxonomy" id="28584"/>
    <lineage>
        <taxon>Eukaryota</taxon>
        <taxon>Metazoa</taxon>
        <taxon>Ecdysozoa</taxon>
        <taxon>Arthropoda</taxon>
        <taxon>Hexapoda</taxon>
        <taxon>Insecta</taxon>
        <taxon>Pterygota</taxon>
        <taxon>Neoptera</taxon>
        <taxon>Endopterygota</taxon>
        <taxon>Diptera</taxon>
        <taxon>Brachycera</taxon>
        <taxon>Muscomorpha</taxon>
        <taxon>Ephydroidea</taxon>
        <taxon>Drosophilidae</taxon>
        <taxon>Drosophila</taxon>
        <taxon>Sophophora</taxon>
    </lineage>
</organism>
<dbReference type="PROSITE" id="PS50158">
    <property type="entry name" value="ZF_CCHC"/>
    <property type="match status" value="1"/>
</dbReference>
<gene>
    <name evidence="5" type="primary">LOC118877764</name>
</gene>
<dbReference type="Pfam" id="PF00098">
    <property type="entry name" value="zf-CCHC"/>
    <property type="match status" value="1"/>
</dbReference>
<sequence>MERVLQEIDCSMLSYEWPKWKRSFIMYMMASGKDLEPEAQKIATFLWLAGSKVTEIYSTLFPNDGTAHGMVGTMVTSSDPSTSAAVVSRTLEDVLKAFDDYSIPFRNITMESYKFNNIVQTEGQPFIEFETQLRKQLQLCDYKCDCGRTYEERMLLDRFIIGIQDKKLQLKLLELKNKKLEEIITECKAFEAAAKNNDLLRNPHYEKSVDVVVRRCYNCGAIFNPNHLSECRAKGMACYYCGKIGHFSKYCKQQKKRVDNNNYNSSNRRVDNNNISNKRVDNNNYKSKQIDVDRKQTAGAVINWIESVGARLLSTALWILKWSD</sequence>
<name>A0ABM4TRI5_DROSZ</name>
<dbReference type="InterPro" id="IPR001878">
    <property type="entry name" value="Znf_CCHC"/>
</dbReference>
<protein>
    <submittedName>
        <fullName evidence="5">Uncharacterized protein isoform X1</fullName>
    </submittedName>
</protein>
<feature type="domain" description="CCHC-type" evidence="3">
    <location>
        <begin position="238"/>
        <end position="253"/>
    </location>
</feature>
<accession>A0ABM4TRI5</accession>
<dbReference type="SUPFAM" id="SSF57756">
    <property type="entry name" value="Retrovirus zinc finger-like domains"/>
    <property type="match status" value="1"/>
</dbReference>
<evidence type="ECO:0000313" key="5">
    <source>
        <dbReference type="RefSeq" id="XP_070852573.1"/>
    </source>
</evidence>
<dbReference type="PANTHER" id="PTHR33198:SF20">
    <property type="entry name" value="RETROTRANSPOSON GAG DOMAIN-CONTAINING PROTEIN"/>
    <property type="match status" value="1"/>
</dbReference>
<feature type="region of interest" description="Disordered" evidence="2">
    <location>
        <begin position="258"/>
        <end position="287"/>
    </location>
</feature>
<evidence type="ECO:0000256" key="2">
    <source>
        <dbReference type="SAM" id="MobiDB-lite"/>
    </source>
</evidence>
<evidence type="ECO:0000259" key="3">
    <source>
        <dbReference type="PROSITE" id="PS50158"/>
    </source>
</evidence>
<dbReference type="GeneID" id="118877764"/>
<feature type="compositionally biased region" description="Polar residues" evidence="2">
    <location>
        <begin position="260"/>
        <end position="287"/>
    </location>
</feature>
<dbReference type="Proteomes" id="UP001652628">
    <property type="component" value="Chromosome 3"/>
</dbReference>
<dbReference type="PANTHER" id="PTHR33198">
    <property type="entry name" value="ANK_REP_REGION DOMAIN-CONTAINING PROTEIN-RELATED"/>
    <property type="match status" value="1"/>
</dbReference>
<keyword evidence="1" id="KW-0479">Metal-binding</keyword>
<reference evidence="5" key="1">
    <citation type="submission" date="2025-08" db="UniProtKB">
        <authorList>
            <consortium name="RefSeq"/>
        </authorList>
    </citation>
    <scope>IDENTIFICATION</scope>
</reference>
<dbReference type="SMART" id="SM00343">
    <property type="entry name" value="ZnF_C2HC"/>
    <property type="match status" value="2"/>
</dbReference>
<dbReference type="Gene3D" id="4.10.60.10">
    <property type="entry name" value="Zinc finger, CCHC-type"/>
    <property type="match status" value="1"/>
</dbReference>